<feature type="region of interest" description="Disordered" evidence="6">
    <location>
        <begin position="480"/>
        <end position="944"/>
    </location>
</feature>
<feature type="zinc finger region" description="C3H1-type" evidence="5">
    <location>
        <begin position="124"/>
        <end position="151"/>
    </location>
</feature>
<keyword evidence="4 5" id="KW-0862">Zinc</keyword>
<keyword evidence="3 5" id="KW-0863">Zinc-finger</keyword>
<dbReference type="GO" id="GO:0003729">
    <property type="term" value="F:mRNA binding"/>
    <property type="evidence" value="ECO:0007669"/>
    <property type="project" value="InterPro"/>
</dbReference>
<feature type="compositionally biased region" description="Gly residues" evidence="6">
    <location>
        <begin position="450"/>
        <end position="461"/>
    </location>
</feature>
<evidence type="ECO:0000256" key="3">
    <source>
        <dbReference type="ARBA" id="ARBA00022771"/>
    </source>
</evidence>
<organism evidence="8">
    <name type="scientific">Chromera velia CCMP2878</name>
    <dbReference type="NCBI Taxonomy" id="1169474"/>
    <lineage>
        <taxon>Eukaryota</taxon>
        <taxon>Sar</taxon>
        <taxon>Alveolata</taxon>
        <taxon>Colpodellida</taxon>
        <taxon>Chromeraceae</taxon>
        <taxon>Chromera</taxon>
    </lineage>
</organism>
<dbReference type="InterPro" id="IPR045877">
    <property type="entry name" value="ZFP36-like"/>
</dbReference>
<evidence type="ECO:0000259" key="7">
    <source>
        <dbReference type="PROSITE" id="PS50103"/>
    </source>
</evidence>
<dbReference type="InterPro" id="IPR036855">
    <property type="entry name" value="Znf_CCCH_sf"/>
</dbReference>
<evidence type="ECO:0000313" key="8">
    <source>
        <dbReference type="EMBL" id="CEM33214.1"/>
    </source>
</evidence>
<sequence length="1275" mass="130292">MAAVRVVPRERDLMVGVPGGLAAEPEGAGGFAVGGHDPQAHQKQSRAHQSQFFRIKMCPWLAKGTCWRGDACTYAHTADQLVRNPVSLKKTRLCVEFQKGMCDLSSDQCNFAHGPEELRATDDYYKTAICRFWNLGRCPQGDSCRHAHGLEELRDKPSGSKSSSSSSSNGQAPQPAQPGGQGKQQQPQNQIGTAGAFMGVMGGGPNGASSSAVTTARGPGAQFQTRPSSAAVSAASSAVGPHPPPNGMPMRGPPGVQPGPPMPSGGNSMQMTPPRPTHLMAFDGPHRPPPGSAGARLQRAMSTDENALHRAMNNNGNNNPSELRKQTIEGGGGGVRRPFPPHPFNDEFPPPADATGADAPILGGPSEKFGNRGKGGMQYPPYPAASTHSDSVYGVCGSSAGRDRSFSGPIGMPPPSRDGVDAWGDVPPGSQGGGLSRSGRVFPSVPNMHGGMGPPCDGGGIAPPSGTHVQQLRVPHSLSADDMARQSTSDQSSNSFLQQRPPLGGEGQGRGGPSGSRKDRDGGRRQGEWPGEPSAGDIHAEQRGGLRSTMPSTCGSTPDLRHLSVQMVPPSSGSRKDRSLHVGHGGLQGVDVGRERGTGSTAADQSLQRSGGSFEGVDGESGSRNPPSTINSPGPLTPASSAHLAKRPVQTATHLSSSSPSNSGQAQAQAQAGATVPPPTGPEQPGRVGEGVPSPGEAGSSSGIPPRPNGGGSRLKSLARPPALRSTSTIPGAAPPTEQMAQGPFLGPAVMPGPPQPVPAPQASNMQPHQQQQMPHHQQAPLHRQQMQQQNGGAAPPPLPPMHPHAFPGGPPENLYSPIAVPPHIQQREGGGDDMMPPPGMNFPPSMPGFSPEPQTIPKVSPPPVQGQRPTVLPPPTSIQRTLGPPRNVSNDINGPPPGSAGLHSLPMGMGGQHPLASPGGPEDASMFAAGGPGGPGGPPTGGSPLPWMSAMQVINSPTVVRPGSAFTNGGGFGAGSPISIGHFAFNNSMDMQRGGGQWPSPWPAVDMQSGPHDMMGGTGGGMPRPGDGQQADTPLTQVLAHPAAGVDACSPLPGAPPAFAPTPQPPMMQGLRNMGAGGPMHPPPNAGGPMVPSGGTPLPAMPHAGGPGTGPVAPHHHGGGIGHAAFAAGMHGGASTMQPFSGAPSPFPHGAHPSNCAAEALQFSLSPMIPTGPAFFSPGPGDLAGTPVPGGAPPPYDAPFATPQQQQTPVTHQQQMQQQQQWGGSPLTLGSPIAYAHTPNPHGGQASYHLQLSMLSRDELKKMENQQEAADYED</sequence>
<dbReference type="PROSITE" id="PS50103">
    <property type="entry name" value="ZF_C3H1"/>
    <property type="match status" value="3"/>
</dbReference>
<dbReference type="Pfam" id="PF00642">
    <property type="entry name" value="zf-CCCH"/>
    <property type="match status" value="1"/>
</dbReference>
<dbReference type="EMBL" id="CDMZ01001480">
    <property type="protein sequence ID" value="CEM33214.1"/>
    <property type="molecule type" value="Genomic_DNA"/>
</dbReference>
<reference evidence="8" key="1">
    <citation type="submission" date="2014-11" db="EMBL/GenBank/DDBJ databases">
        <authorList>
            <person name="Otto D Thomas"/>
            <person name="Naeem Raeece"/>
        </authorList>
    </citation>
    <scope>NUCLEOTIDE SEQUENCE</scope>
</reference>
<feature type="compositionally biased region" description="Gly residues" evidence="6">
    <location>
        <begin position="504"/>
        <end position="514"/>
    </location>
</feature>
<feature type="compositionally biased region" description="Low complexity" evidence="6">
    <location>
        <begin position="228"/>
        <end position="240"/>
    </location>
</feature>
<proteinExistence type="predicted"/>
<protein>
    <recommendedName>
        <fullName evidence="7">C3H1-type domain-containing protein</fullName>
    </recommendedName>
</protein>
<feature type="compositionally biased region" description="Low complexity" evidence="6">
    <location>
        <begin position="1199"/>
        <end position="1222"/>
    </location>
</feature>
<feature type="domain" description="C3H1-type" evidence="7">
    <location>
        <begin position="124"/>
        <end position="151"/>
    </location>
</feature>
<dbReference type="PANTHER" id="PTHR12547:SF18">
    <property type="entry name" value="PROTEIN TIS11"/>
    <property type="match status" value="1"/>
</dbReference>
<feature type="compositionally biased region" description="Polar residues" evidence="6">
    <location>
        <begin position="598"/>
        <end position="611"/>
    </location>
</feature>
<feature type="zinc finger region" description="C3H1-type" evidence="5">
    <location>
        <begin position="88"/>
        <end position="116"/>
    </location>
</feature>
<feature type="compositionally biased region" description="Basic and acidic residues" evidence="6">
    <location>
        <begin position="516"/>
        <end position="527"/>
    </location>
</feature>
<dbReference type="Gene3D" id="4.10.1000.10">
    <property type="entry name" value="Zinc finger, CCCH-type"/>
    <property type="match status" value="1"/>
</dbReference>
<dbReference type="SUPFAM" id="SSF90229">
    <property type="entry name" value="CCCH zinc finger"/>
    <property type="match status" value="2"/>
</dbReference>
<dbReference type="InterPro" id="IPR000571">
    <property type="entry name" value="Znf_CCCH"/>
</dbReference>
<evidence type="ECO:0000256" key="2">
    <source>
        <dbReference type="ARBA" id="ARBA00022737"/>
    </source>
</evidence>
<feature type="compositionally biased region" description="Low complexity" evidence="6">
    <location>
        <begin position="766"/>
        <end position="794"/>
    </location>
</feature>
<dbReference type="Gene3D" id="3.30.1370.210">
    <property type="match status" value="1"/>
</dbReference>
<dbReference type="GO" id="GO:0008270">
    <property type="term" value="F:zinc ion binding"/>
    <property type="evidence" value="ECO:0007669"/>
    <property type="project" value="UniProtKB-KW"/>
</dbReference>
<feature type="compositionally biased region" description="Pro residues" evidence="6">
    <location>
        <begin position="751"/>
        <end position="760"/>
    </location>
</feature>
<feature type="compositionally biased region" description="Polar residues" evidence="6">
    <location>
        <begin position="622"/>
        <end position="640"/>
    </location>
</feature>
<name>A0A0G4GRN4_9ALVE</name>
<evidence type="ECO:0000256" key="4">
    <source>
        <dbReference type="ARBA" id="ARBA00022833"/>
    </source>
</evidence>
<feature type="compositionally biased region" description="Pro residues" evidence="6">
    <location>
        <begin position="836"/>
        <end position="847"/>
    </location>
</feature>
<feature type="compositionally biased region" description="Low complexity" evidence="6">
    <location>
        <begin position="159"/>
        <end position="190"/>
    </location>
</feature>
<evidence type="ECO:0000256" key="1">
    <source>
        <dbReference type="ARBA" id="ARBA00022723"/>
    </source>
</evidence>
<feature type="zinc finger region" description="C3H1-type" evidence="5">
    <location>
        <begin position="52"/>
        <end position="79"/>
    </location>
</feature>
<dbReference type="PANTHER" id="PTHR12547">
    <property type="entry name" value="CCCH ZINC FINGER/TIS11-RELATED"/>
    <property type="match status" value="1"/>
</dbReference>
<feature type="compositionally biased region" description="Low complexity" evidence="6">
    <location>
        <begin position="650"/>
        <end position="675"/>
    </location>
</feature>
<feature type="region of interest" description="Disordered" evidence="6">
    <location>
        <begin position="1178"/>
        <end position="1247"/>
    </location>
</feature>
<dbReference type="VEuPathDB" id="CryptoDB:Cvel_5104"/>
<feature type="domain" description="C3H1-type" evidence="7">
    <location>
        <begin position="52"/>
        <end position="79"/>
    </location>
</feature>
<dbReference type="AlphaFoldDB" id="A0A0G4GRN4"/>
<evidence type="ECO:0000256" key="6">
    <source>
        <dbReference type="SAM" id="MobiDB-lite"/>
    </source>
</evidence>
<dbReference type="SMART" id="SM00356">
    <property type="entry name" value="ZnF_C3H1"/>
    <property type="match status" value="3"/>
</dbReference>
<feature type="region of interest" description="Disordered" evidence="6">
    <location>
        <begin position="403"/>
        <end position="468"/>
    </location>
</feature>
<feature type="domain" description="C3H1-type" evidence="7">
    <location>
        <begin position="88"/>
        <end position="116"/>
    </location>
</feature>
<accession>A0A0G4GRN4</accession>
<feature type="region of interest" description="Disordered" evidence="6">
    <location>
        <begin position="153"/>
        <end position="268"/>
    </location>
</feature>
<feature type="region of interest" description="Disordered" evidence="6">
    <location>
        <begin position="350"/>
        <end position="373"/>
    </location>
</feature>
<feature type="compositionally biased region" description="Pro residues" evidence="6">
    <location>
        <begin position="241"/>
        <end position="263"/>
    </location>
</feature>
<keyword evidence="2" id="KW-0677">Repeat</keyword>
<evidence type="ECO:0000256" key="5">
    <source>
        <dbReference type="PROSITE-ProRule" id="PRU00723"/>
    </source>
</evidence>
<feature type="compositionally biased region" description="Polar residues" evidence="6">
    <location>
        <begin position="485"/>
        <end position="496"/>
    </location>
</feature>
<keyword evidence="1 5" id="KW-0479">Metal-binding</keyword>
<gene>
    <name evidence="8" type="ORF">Cvel_5104</name>
</gene>